<organism evidence="5 6">
    <name type="scientific">Thiothrix caldifontis</name>
    <dbReference type="NCBI Taxonomy" id="525918"/>
    <lineage>
        <taxon>Bacteria</taxon>
        <taxon>Pseudomonadati</taxon>
        <taxon>Pseudomonadota</taxon>
        <taxon>Gammaproteobacteria</taxon>
        <taxon>Thiotrichales</taxon>
        <taxon>Thiotrichaceae</taxon>
        <taxon>Thiothrix</taxon>
    </lineage>
</organism>
<dbReference type="CDD" id="cd00118">
    <property type="entry name" value="LysM"/>
    <property type="match status" value="1"/>
</dbReference>
<dbReference type="Proteomes" id="UP000199397">
    <property type="component" value="Unassembled WGS sequence"/>
</dbReference>
<dbReference type="InterPro" id="IPR018392">
    <property type="entry name" value="LysM"/>
</dbReference>
<accession>A0A1H3WZW9</accession>
<feature type="transmembrane region" description="Helical" evidence="3">
    <location>
        <begin position="355"/>
        <end position="375"/>
    </location>
</feature>
<reference evidence="5 6" key="1">
    <citation type="submission" date="2016-10" db="EMBL/GenBank/DDBJ databases">
        <authorList>
            <person name="de Groot N.N."/>
        </authorList>
    </citation>
    <scope>NUCLEOTIDE SEQUENCE [LARGE SCALE GENOMIC DNA]</scope>
    <source>
        <strain evidence="5 6">DSM 21228</strain>
    </source>
</reference>
<evidence type="ECO:0000256" key="2">
    <source>
        <dbReference type="SAM" id="MobiDB-lite"/>
    </source>
</evidence>
<dbReference type="AlphaFoldDB" id="A0A1H3WZW9"/>
<evidence type="ECO:0000256" key="1">
    <source>
        <dbReference type="SAM" id="Coils"/>
    </source>
</evidence>
<keyword evidence="3" id="KW-0812">Transmembrane</keyword>
<dbReference type="EMBL" id="FNQP01000003">
    <property type="protein sequence ID" value="SDZ92689.1"/>
    <property type="molecule type" value="Genomic_DNA"/>
</dbReference>
<protein>
    <submittedName>
        <fullName evidence="5">FimV N-terminal domain-containing protein</fullName>
    </submittedName>
</protein>
<dbReference type="Gene3D" id="3.10.350.10">
    <property type="entry name" value="LysM domain"/>
    <property type="match status" value="1"/>
</dbReference>
<keyword evidence="1" id="KW-0175">Coiled coil</keyword>
<dbReference type="RefSeq" id="WP_093065150.1">
    <property type="nucleotide sequence ID" value="NZ_FNQP01000003.1"/>
</dbReference>
<dbReference type="InterPro" id="IPR036779">
    <property type="entry name" value="LysM_dom_sf"/>
</dbReference>
<proteinExistence type="predicted"/>
<keyword evidence="3" id="KW-1133">Transmembrane helix</keyword>
<dbReference type="NCBIfam" id="TIGR03505">
    <property type="entry name" value="FimV_core"/>
    <property type="match status" value="1"/>
</dbReference>
<name>A0A1H3WZW9_9GAMM</name>
<evidence type="ECO:0000256" key="3">
    <source>
        <dbReference type="SAM" id="Phobius"/>
    </source>
</evidence>
<dbReference type="InterPro" id="IPR020012">
    <property type="entry name" value="LysM_FimV"/>
</dbReference>
<evidence type="ECO:0000256" key="4">
    <source>
        <dbReference type="SAM" id="SignalP"/>
    </source>
</evidence>
<keyword evidence="6" id="KW-1185">Reference proteome</keyword>
<feature type="signal peptide" evidence="4">
    <location>
        <begin position="1"/>
        <end position="26"/>
    </location>
</feature>
<feature type="chain" id="PRO_5011450731" evidence="4">
    <location>
        <begin position="27"/>
        <end position="394"/>
    </location>
</feature>
<gene>
    <name evidence="5" type="ORF">SAMN05660964_00536</name>
</gene>
<feature type="coiled-coil region" evidence="1">
    <location>
        <begin position="152"/>
        <end position="186"/>
    </location>
</feature>
<keyword evidence="4" id="KW-0732">Signal</keyword>
<dbReference type="OrthoDB" id="5298707at2"/>
<sequence length="394" mass="42739">MKYKILAVATGLLLAALLTSLPPAYAAASYGPVKNNETLWDIASRRRPSYDVSVPQMMAAIRAQNPQAFIDGDINLLKRGAYLKIPIMPEVKQNAGKQASLASLRAEIRRLRGQLKTEQQHSATLAKQLKALQATQAATPSTTPLPEQAQVAQLQNDLMIKLQTELTELKQQVQAKDARIKELEAASVQVAALPNATSDPTTSVTPAQAQQDDAAMQAELTELKQLLEQRDTHIQNLQASLREASISIKRQYAESQELYGRLKELEPGNAVTAPQLPAKPGSTTPPNLTLAANPEADQTPTAPPEQAPVFTDQLTPPTATTEAGKAEKPGTSLQNILEQQVSGSKDGKLPAPARVSLVVALISLMFILALLWRSLSQRRALNREEERLRAELEG</sequence>
<evidence type="ECO:0000313" key="5">
    <source>
        <dbReference type="EMBL" id="SDZ92689.1"/>
    </source>
</evidence>
<keyword evidence="3" id="KW-0472">Membrane</keyword>
<evidence type="ECO:0000313" key="6">
    <source>
        <dbReference type="Proteomes" id="UP000199397"/>
    </source>
</evidence>
<dbReference type="STRING" id="525918.SAMN05660964_00536"/>
<feature type="coiled-coil region" evidence="1">
    <location>
        <begin position="223"/>
        <end position="254"/>
    </location>
</feature>
<feature type="region of interest" description="Disordered" evidence="2">
    <location>
        <begin position="271"/>
        <end position="331"/>
    </location>
</feature>
<feature type="compositionally biased region" description="Polar residues" evidence="2">
    <location>
        <begin position="312"/>
        <end position="321"/>
    </location>
</feature>
<feature type="coiled-coil region" evidence="1">
    <location>
        <begin position="94"/>
        <end position="121"/>
    </location>
</feature>